<organism evidence="5 6">
    <name type="scientific">Trichodelitschia bisporula</name>
    <dbReference type="NCBI Taxonomy" id="703511"/>
    <lineage>
        <taxon>Eukaryota</taxon>
        <taxon>Fungi</taxon>
        <taxon>Dikarya</taxon>
        <taxon>Ascomycota</taxon>
        <taxon>Pezizomycotina</taxon>
        <taxon>Dothideomycetes</taxon>
        <taxon>Dothideomycetes incertae sedis</taxon>
        <taxon>Phaeotrichales</taxon>
        <taxon>Phaeotrichaceae</taxon>
        <taxon>Trichodelitschia</taxon>
    </lineage>
</organism>
<dbReference type="SUPFAM" id="SSF53335">
    <property type="entry name" value="S-adenosyl-L-methionine-dependent methyltransferases"/>
    <property type="match status" value="1"/>
</dbReference>
<evidence type="ECO:0000313" key="6">
    <source>
        <dbReference type="Proteomes" id="UP000799640"/>
    </source>
</evidence>
<dbReference type="AlphaFoldDB" id="A0A6G1HPS1"/>
<dbReference type="OrthoDB" id="411785at2759"/>
<evidence type="ECO:0000256" key="1">
    <source>
        <dbReference type="ARBA" id="ARBA00008361"/>
    </source>
</evidence>
<dbReference type="CDD" id="cd02440">
    <property type="entry name" value="AdoMet_MTases"/>
    <property type="match status" value="1"/>
</dbReference>
<dbReference type="Proteomes" id="UP000799640">
    <property type="component" value="Unassembled WGS sequence"/>
</dbReference>
<dbReference type="EMBL" id="ML996702">
    <property type="protein sequence ID" value="KAF2397847.1"/>
    <property type="molecule type" value="Genomic_DNA"/>
</dbReference>
<evidence type="ECO:0000256" key="3">
    <source>
        <dbReference type="ARBA" id="ARBA00022679"/>
    </source>
</evidence>
<keyword evidence="3 5" id="KW-0808">Transferase</keyword>
<dbReference type="PANTHER" id="PTHR12176:SF80">
    <property type="entry name" value="EEF1A LYSINE METHYLTRANSFERASE 4"/>
    <property type="match status" value="1"/>
</dbReference>
<keyword evidence="6" id="KW-1185">Reference proteome</keyword>
<gene>
    <name evidence="5" type="ORF">EJ06DRAFT_539288</name>
</gene>
<dbReference type="Gene3D" id="3.40.50.150">
    <property type="entry name" value="Vaccinia Virus protein VP39"/>
    <property type="match status" value="1"/>
</dbReference>
<reference evidence="5" key="1">
    <citation type="journal article" date="2020" name="Stud. Mycol.">
        <title>101 Dothideomycetes genomes: a test case for predicting lifestyles and emergence of pathogens.</title>
        <authorList>
            <person name="Haridas S."/>
            <person name="Albert R."/>
            <person name="Binder M."/>
            <person name="Bloem J."/>
            <person name="Labutti K."/>
            <person name="Salamov A."/>
            <person name="Andreopoulos B."/>
            <person name="Baker S."/>
            <person name="Barry K."/>
            <person name="Bills G."/>
            <person name="Bluhm B."/>
            <person name="Cannon C."/>
            <person name="Castanera R."/>
            <person name="Culley D."/>
            <person name="Daum C."/>
            <person name="Ezra D."/>
            <person name="Gonzalez J."/>
            <person name="Henrissat B."/>
            <person name="Kuo A."/>
            <person name="Liang C."/>
            <person name="Lipzen A."/>
            <person name="Lutzoni F."/>
            <person name="Magnuson J."/>
            <person name="Mondo S."/>
            <person name="Nolan M."/>
            <person name="Ohm R."/>
            <person name="Pangilinan J."/>
            <person name="Park H.-J."/>
            <person name="Ramirez L."/>
            <person name="Alfaro M."/>
            <person name="Sun H."/>
            <person name="Tritt A."/>
            <person name="Yoshinaga Y."/>
            <person name="Zwiers L.-H."/>
            <person name="Turgeon B."/>
            <person name="Goodwin S."/>
            <person name="Spatafora J."/>
            <person name="Crous P."/>
            <person name="Grigoriev I."/>
        </authorList>
    </citation>
    <scope>NUCLEOTIDE SEQUENCE</scope>
    <source>
        <strain evidence="5">CBS 262.69</strain>
    </source>
</reference>
<proteinExistence type="inferred from homology"/>
<evidence type="ECO:0000259" key="4">
    <source>
        <dbReference type="Pfam" id="PF13847"/>
    </source>
</evidence>
<dbReference type="GO" id="GO:0032259">
    <property type="term" value="P:methylation"/>
    <property type="evidence" value="ECO:0007669"/>
    <property type="project" value="UniProtKB-KW"/>
</dbReference>
<evidence type="ECO:0000313" key="5">
    <source>
        <dbReference type="EMBL" id="KAF2397847.1"/>
    </source>
</evidence>
<name>A0A6G1HPS1_9PEZI</name>
<keyword evidence="2 5" id="KW-0489">Methyltransferase</keyword>
<sequence>MSKDPKELVRPEYWNSRYTTETEDPAAHEWFRTFEKLRPFLERNLPPVDDDPRILQLGCGLSTLTYDLYNIGYHNQCSIDFSPVAIDFMKSKYDSIESLGWRVMDVRKMEFADAEFDCAIDKGTLDAMLHGSLWDPEPEVKANVNAYVSEVERVLKPGGRWLYITYRQPHFMRPLLQRSGWTMTVEALQDDAASFEYFAWVMVKHPSPP</sequence>
<feature type="domain" description="Methyltransferase" evidence="4">
    <location>
        <begin position="50"/>
        <end position="167"/>
    </location>
</feature>
<dbReference type="Pfam" id="PF13847">
    <property type="entry name" value="Methyltransf_31"/>
    <property type="match status" value="1"/>
</dbReference>
<dbReference type="InterPro" id="IPR029063">
    <property type="entry name" value="SAM-dependent_MTases_sf"/>
</dbReference>
<evidence type="ECO:0000256" key="2">
    <source>
        <dbReference type="ARBA" id="ARBA00022603"/>
    </source>
</evidence>
<dbReference type="InterPro" id="IPR025714">
    <property type="entry name" value="Methyltranfer_dom"/>
</dbReference>
<dbReference type="InterPro" id="IPR051419">
    <property type="entry name" value="Lys/N-term_MeTrsfase_sf"/>
</dbReference>
<protein>
    <submittedName>
        <fullName evidence="5">S-adenosyl-L-methionine-dependent methyltransferase</fullName>
    </submittedName>
</protein>
<accession>A0A6G1HPS1</accession>
<dbReference type="GO" id="GO:0008757">
    <property type="term" value="F:S-adenosylmethionine-dependent methyltransferase activity"/>
    <property type="evidence" value="ECO:0007669"/>
    <property type="project" value="InterPro"/>
</dbReference>
<comment type="similarity">
    <text evidence="1">Belongs to the methyltransferase superfamily.</text>
</comment>
<dbReference type="PANTHER" id="PTHR12176">
    <property type="entry name" value="SAM-DEPENDENT METHYLTRANSFERASE SUPERFAMILY PROTEIN"/>
    <property type="match status" value="1"/>
</dbReference>